<evidence type="ECO:0000256" key="1">
    <source>
        <dbReference type="SAM" id="SignalP"/>
    </source>
</evidence>
<evidence type="ECO:0000313" key="3">
    <source>
        <dbReference type="Proteomes" id="UP001216595"/>
    </source>
</evidence>
<keyword evidence="1" id="KW-0732">Signal</keyword>
<comment type="caution">
    <text evidence="2">The sequence shown here is derived from an EMBL/GenBank/DDBJ whole genome shotgun (WGS) entry which is preliminary data.</text>
</comment>
<protein>
    <recommendedName>
        <fullName evidence="4">Lipoprotein</fullName>
    </recommendedName>
</protein>
<dbReference type="RefSeq" id="WP_272741124.1">
    <property type="nucleotide sequence ID" value="NZ_JAQQKW010000004.1"/>
</dbReference>
<evidence type="ECO:0000313" key="2">
    <source>
        <dbReference type="EMBL" id="MDC7694415.1"/>
    </source>
</evidence>
<reference evidence="2 3" key="1">
    <citation type="submission" date="2023-01" db="EMBL/GenBank/DDBJ databases">
        <title>Novel species of the genus Asticcacaulis isolated from rivers.</title>
        <authorList>
            <person name="Lu H."/>
        </authorList>
    </citation>
    <scope>NUCLEOTIDE SEQUENCE [LARGE SCALE GENOMIC DNA]</scope>
    <source>
        <strain evidence="2 3">DXS10W</strain>
    </source>
</reference>
<dbReference type="PROSITE" id="PS51257">
    <property type="entry name" value="PROKAR_LIPOPROTEIN"/>
    <property type="match status" value="1"/>
</dbReference>
<organism evidence="2 3">
    <name type="scientific">Asticcacaulis currens</name>
    <dbReference type="NCBI Taxonomy" id="2984210"/>
    <lineage>
        <taxon>Bacteria</taxon>
        <taxon>Pseudomonadati</taxon>
        <taxon>Pseudomonadota</taxon>
        <taxon>Alphaproteobacteria</taxon>
        <taxon>Caulobacterales</taxon>
        <taxon>Caulobacteraceae</taxon>
        <taxon>Asticcacaulis</taxon>
    </lineage>
</organism>
<sequence length="199" mass="22050">MKNHISIKILHYVLLGLMVASCDQAGQKAKAESVFYVSIPASVIGPTNGSSYDKWSKVAAIAVNSTVGSRCYSDEYFYYSVSSKKDAKKLISTLANQVVQETYISGADFDRLCEEGYLNASGNKYTIAFRTPLDDAGGVVNKILSENFQASLTQNIHVDRWGRGKLVEFTYPKNFVNSERDFRLVEGRLRQETGGNCCI</sequence>
<keyword evidence="3" id="KW-1185">Reference proteome</keyword>
<evidence type="ECO:0008006" key="4">
    <source>
        <dbReference type="Google" id="ProtNLM"/>
    </source>
</evidence>
<accession>A0ABT5IE03</accession>
<name>A0ABT5IE03_9CAUL</name>
<proteinExistence type="predicted"/>
<gene>
    <name evidence="2" type="ORF">PQU94_08985</name>
</gene>
<dbReference type="EMBL" id="JAQQKW010000004">
    <property type="protein sequence ID" value="MDC7694415.1"/>
    <property type="molecule type" value="Genomic_DNA"/>
</dbReference>
<feature type="chain" id="PRO_5046468917" description="Lipoprotein" evidence="1">
    <location>
        <begin position="26"/>
        <end position="199"/>
    </location>
</feature>
<dbReference type="Proteomes" id="UP001216595">
    <property type="component" value="Unassembled WGS sequence"/>
</dbReference>
<feature type="signal peptide" evidence="1">
    <location>
        <begin position="1"/>
        <end position="25"/>
    </location>
</feature>